<protein>
    <recommendedName>
        <fullName evidence="4">Pre-mRNA splicing factor</fullName>
    </recommendedName>
</protein>
<keyword evidence="1" id="KW-0472">Membrane</keyword>
<name>A0A164ZFS7_XYLHT</name>
<sequence>MTRKIVYVGGLVVTLAAFAMTLASIIIPRWISFYSESFSGEPIRYSYGLHKSCSTLTGSCAHFPQYEDCHGSDRHFCSMWKSVGFLMSFAIVIEGMIIIAHLVVLAGGVQKRIHGWKVLSVSLFIAGAIQCAAMAIVAFLYDNDDRFYLWQLDNSWILCTVSWSALIVSATSLIASAYFLPPEGDYELIPERQ</sequence>
<gene>
    <name evidence="2" type="ORF">L228DRAFT_251609</name>
</gene>
<keyword evidence="1" id="KW-0812">Transmembrane</keyword>
<proteinExistence type="predicted"/>
<keyword evidence="1" id="KW-1133">Transmembrane helix</keyword>
<dbReference type="OrthoDB" id="61370at2759"/>
<organism evidence="2 3">
    <name type="scientific">Xylona heveae (strain CBS 132557 / TC161)</name>
    <dbReference type="NCBI Taxonomy" id="1328760"/>
    <lineage>
        <taxon>Eukaryota</taxon>
        <taxon>Fungi</taxon>
        <taxon>Dikarya</taxon>
        <taxon>Ascomycota</taxon>
        <taxon>Pezizomycotina</taxon>
        <taxon>Xylonomycetes</taxon>
        <taxon>Xylonales</taxon>
        <taxon>Xylonaceae</taxon>
        <taxon>Xylona</taxon>
    </lineage>
</organism>
<dbReference type="InParanoid" id="A0A164ZFS7"/>
<evidence type="ECO:0000313" key="3">
    <source>
        <dbReference type="Proteomes" id="UP000076632"/>
    </source>
</evidence>
<reference evidence="2 3" key="1">
    <citation type="journal article" date="2016" name="Fungal Biol.">
        <title>The genome of Xylona heveae provides a window into fungal endophytism.</title>
        <authorList>
            <person name="Gazis R."/>
            <person name="Kuo A."/>
            <person name="Riley R."/>
            <person name="LaButti K."/>
            <person name="Lipzen A."/>
            <person name="Lin J."/>
            <person name="Amirebrahimi M."/>
            <person name="Hesse C.N."/>
            <person name="Spatafora J.W."/>
            <person name="Henrissat B."/>
            <person name="Hainaut M."/>
            <person name="Grigoriev I.V."/>
            <person name="Hibbett D.S."/>
        </authorList>
    </citation>
    <scope>NUCLEOTIDE SEQUENCE [LARGE SCALE GENOMIC DNA]</scope>
    <source>
        <strain evidence="2 3">TC161</strain>
    </source>
</reference>
<dbReference type="RefSeq" id="XP_018184602.1">
    <property type="nucleotide sequence ID" value="XM_018333595.1"/>
</dbReference>
<dbReference type="EMBL" id="KV407468">
    <property type="protein sequence ID" value="KZF19047.1"/>
    <property type="molecule type" value="Genomic_DNA"/>
</dbReference>
<dbReference type="Proteomes" id="UP000076632">
    <property type="component" value="Unassembled WGS sequence"/>
</dbReference>
<evidence type="ECO:0008006" key="4">
    <source>
        <dbReference type="Google" id="ProtNLM"/>
    </source>
</evidence>
<dbReference type="OMA" id="CNMWRTV"/>
<dbReference type="AlphaFoldDB" id="A0A164ZFS7"/>
<keyword evidence="3" id="KW-1185">Reference proteome</keyword>
<dbReference type="STRING" id="1328760.A0A164ZFS7"/>
<feature type="transmembrane region" description="Helical" evidence="1">
    <location>
        <begin position="7"/>
        <end position="31"/>
    </location>
</feature>
<feature type="transmembrane region" description="Helical" evidence="1">
    <location>
        <begin position="118"/>
        <end position="141"/>
    </location>
</feature>
<feature type="transmembrane region" description="Helical" evidence="1">
    <location>
        <begin position="161"/>
        <end position="180"/>
    </location>
</feature>
<dbReference type="GeneID" id="28898732"/>
<feature type="transmembrane region" description="Helical" evidence="1">
    <location>
        <begin position="83"/>
        <end position="106"/>
    </location>
</feature>
<evidence type="ECO:0000256" key="1">
    <source>
        <dbReference type="SAM" id="Phobius"/>
    </source>
</evidence>
<accession>A0A164ZFS7</accession>
<evidence type="ECO:0000313" key="2">
    <source>
        <dbReference type="EMBL" id="KZF19047.1"/>
    </source>
</evidence>